<keyword evidence="1" id="KW-0812">Transmembrane</keyword>
<keyword evidence="3" id="KW-1185">Reference proteome</keyword>
<feature type="transmembrane region" description="Helical" evidence="1">
    <location>
        <begin position="204"/>
        <end position="223"/>
    </location>
</feature>
<feature type="transmembrane region" description="Helical" evidence="1">
    <location>
        <begin position="88"/>
        <end position="105"/>
    </location>
</feature>
<gene>
    <name evidence="2" type="ORF">ACFFPJ_14880</name>
</gene>
<feature type="transmembrane region" description="Helical" evidence="1">
    <location>
        <begin position="141"/>
        <end position="161"/>
    </location>
</feature>
<dbReference type="RefSeq" id="WP_344711854.1">
    <property type="nucleotide sequence ID" value="NZ_BAAAWH010000001.1"/>
</dbReference>
<feature type="transmembrane region" description="Helical" evidence="1">
    <location>
        <begin position="55"/>
        <end position="76"/>
    </location>
</feature>
<dbReference type="EMBL" id="JBHMBE010000005">
    <property type="protein sequence ID" value="MFB9647079.1"/>
    <property type="molecule type" value="Genomic_DNA"/>
</dbReference>
<feature type="transmembrane region" description="Helical" evidence="1">
    <location>
        <begin position="327"/>
        <end position="347"/>
    </location>
</feature>
<comment type="caution">
    <text evidence="2">The sequence shown here is derived from an EMBL/GenBank/DDBJ whole genome shotgun (WGS) entry which is preliminary data.</text>
</comment>
<sequence>MSDKPALSVHQRPAFVRALGVLSNVPAIGMGIPASALIAPFLIPLRRAPGRMPWLRILGIWAVVSIVAHVVASLANGTPVLSGSVGQLAVFLLMLAALPSSLITLRSSAQFIGWFAAGAILYFLTIGIDEGRGTFEGLWKYGIAFPVTIVAVYALSLRGTARAWPAFALFAVGALGIFLNFRSHGLICFVAALLLLVKGQNRGGAFRAVVSSLAGLAALMWILPQMVTAGVFGDAVRARTLAQSAEGPLLLGGRTEPPLSIAAILENPIAGWGSAQNLTDDTIAHGSQIAQSLGLGSPSAYLGYWVRSDGFISLHSVFFSSWVEGGILAAVFPALLVAFFAYSAIVVRGRWSAVVILVSIQSAWDILFSPWSTNKGVAVAAACIACAWAIRETRAARTADATRLPALTAASVIR</sequence>
<dbReference type="Proteomes" id="UP001589611">
    <property type="component" value="Unassembled WGS sequence"/>
</dbReference>
<reference evidence="2 3" key="1">
    <citation type="submission" date="2024-09" db="EMBL/GenBank/DDBJ databases">
        <authorList>
            <person name="Sun Q."/>
            <person name="Mori K."/>
        </authorList>
    </citation>
    <scope>NUCLEOTIDE SEQUENCE [LARGE SCALE GENOMIC DNA]</scope>
    <source>
        <strain evidence="2 3">JCM 1342</strain>
    </source>
</reference>
<feature type="transmembrane region" description="Helical" evidence="1">
    <location>
        <begin position="111"/>
        <end position="129"/>
    </location>
</feature>
<feature type="transmembrane region" description="Helical" evidence="1">
    <location>
        <begin position="21"/>
        <end position="43"/>
    </location>
</feature>
<organism evidence="2 3">
    <name type="scientific">Microbacterium terregens</name>
    <dbReference type="NCBI Taxonomy" id="69363"/>
    <lineage>
        <taxon>Bacteria</taxon>
        <taxon>Bacillati</taxon>
        <taxon>Actinomycetota</taxon>
        <taxon>Actinomycetes</taxon>
        <taxon>Micrococcales</taxon>
        <taxon>Microbacteriaceae</taxon>
        <taxon>Microbacterium</taxon>
    </lineage>
</organism>
<protein>
    <submittedName>
        <fullName evidence="2">Uncharacterized protein</fullName>
    </submittedName>
</protein>
<feature type="transmembrane region" description="Helical" evidence="1">
    <location>
        <begin position="167"/>
        <end position="197"/>
    </location>
</feature>
<evidence type="ECO:0000313" key="3">
    <source>
        <dbReference type="Proteomes" id="UP001589611"/>
    </source>
</evidence>
<keyword evidence="1" id="KW-1133">Transmembrane helix</keyword>
<name>A0ABV5T732_9MICO</name>
<evidence type="ECO:0000313" key="2">
    <source>
        <dbReference type="EMBL" id="MFB9647079.1"/>
    </source>
</evidence>
<accession>A0ABV5T732</accession>
<evidence type="ECO:0000256" key="1">
    <source>
        <dbReference type="SAM" id="Phobius"/>
    </source>
</evidence>
<keyword evidence="1" id="KW-0472">Membrane</keyword>
<proteinExistence type="predicted"/>